<evidence type="ECO:0000256" key="4">
    <source>
        <dbReference type="ARBA" id="ARBA00023002"/>
    </source>
</evidence>
<evidence type="ECO:0000256" key="7">
    <source>
        <dbReference type="ARBA" id="ARBA00034313"/>
    </source>
</evidence>
<dbReference type="GO" id="GO:0004497">
    <property type="term" value="F:monooxygenase activity"/>
    <property type="evidence" value="ECO:0007669"/>
    <property type="project" value="UniProtKB-KW"/>
</dbReference>
<keyword evidence="5" id="KW-0503">Monooxygenase</keyword>
<comment type="similarity">
    <text evidence="7">Belongs to the anthrone oxygenase family.</text>
</comment>
<sequence length="174" mass="19143">MAVKRHSTVSLPMPKIQIPATAVISGSFLSGAMISLSAFAVPVFLDTNRSADHTVRQWVRLYHYGHIYLPALCVATCGLYGYAAVTKRAGGKKEWTRYVLAAVSTFAMVPFTWLIMTPTNDTLFGLEASGSAQDLDHVRGLVVKWAWLHVTRSLFPLVGAFIGFKTLLHECTIE</sequence>
<dbReference type="GeneID" id="87839509"/>
<reference evidence="9" key="2">
    <citation type="submission" date="2023-06" db="EMBL/GenBank/DDBJ databases">
        <authorList>
            <consortium name="Lawrence Berkeley National Laboratory"/>
            <person name="Haridas S."/>
            <person name="Hensen N."/>
            <person name="Bonometti L."/>
            <person name="Westerberg I."/>
            <person name="Brannstrom I.O."/>
            <person name="Guillou S."/>
            <person name="Cros-Aarteil S."/>
            <person name="Calhoun S."/>
            <person name="Kuo A."/>
            <person name="Mondo S."/>
            <person name="Pangilinan J."/>
            <person name="Riley R."/>
            <person name="Labutti K."/>
            <person name="Andreopoulos B."/>
            <person name="Lipzen A."/>
            <person name="Chen C."/>
            <person name="Yanf M."/>
            <person name="Daum C."/>
            <person name="Ng V."/>
            <person name="Clum A."/>
            <person name="Steindorff A."/>
            <person name="Ohm R."/>
            <person name="Martin F."/>
            <person name="Silar P."/>
            <person name="Natvig D."/>
            <person name="Lalanne C."/>
            <person name="Gautier V."/>
            <person name="Ament-Velasquez S.L."/>
            <person name="Kruys A."/>
            <person name="Hutchinson M.I."/>
            <person name="Powell A.J."/>
            <person name="Barry K."/>
            <person name="Miller A.N."/>
            <person name="Grigoriev I.V."/>
            <person name="Debuchy R."/>
            <person name="Gladieux P."/>
            <person name="Thoren M.H."/>
            <person name="Johannesson H."/>
        </authorList>
    </citation>
    <scope>NUCLEOTIDE SEQUENCE</scope>
    <source>
        <strain evidence="9">CBS 168.71</strain>
    </source>
</reference>
<dbReference type="AlphaFoldDB" id="A0AAE0LN35"/>
<evidence type="ECO:0000256" key="2">
    <source>
        <dbReference type="ARBA" id="ARBA00022692"/>
    </source>
</evidence>
<feature type="transmembrane region" description="Helical" evidence="8">
    <location>
        <begin position="21"/>
        <end position="45"/>
    </location>
</feature>
<keyword evidence="3 8" id="KW-1133">Transmembrane helix</keyword>
<comment type="subcellular location">
    <subcellularLocation>
        <location evidence="1">Membrane</location>
        <topology evidence="1">Multi-pass membrane protein</topology>
    </subcellularLocation>
</comment>
<comment type="caution">
    <text evidence="9">The sequence shown here is derived from an EMBL/GenBank/DDBJ whole genome shotgun (WGS) entry which is preliminary data.</text>
</comment>
<dbReference type="Pfam" id="PF08592">
    <property type="entry name" value="Anthrone_oxy"/>
    <property type="match status" value="1"/>
</dbReference>
<dbReference type="InterPro" id="IPR013901">
    <property type="entry name" value="Anthrone_oxy"/>
</dbReference>
<evidence type="ECO:0000256" key="6">
    <source>
        <dbReference type="ARBA" id="ARBA00023136"/>
    </source>
</evidence>
<dbReference type="EMBL" id="JAUEPN010000010">
    <property type="protein sequence ID" value="KAK3291288.1"/>
    <property type="molecule type" value="Genomic_DNA"/>
</dbReference>
<gene>
    <name evidence="9" type="ORF">B0H64DRAFT_378039</name>
</gene>
<evidence type="ECO:0000313" key="10">
    <source>
        <dbReference type="Proteomes" id="UP001278766"/>
    </source>
</evidence>
<accession>A0AAE0LN35</accession>
<feature type="transmembrane region" description="Helical" evidence="8">
    <location>
        <begin position="65"/>
        <end position="85"/>
    </location>
</feature>
<reference evidence="9" key="1">
    <citation type="journal article" date="2023" name="Mol. Phylogenet. Evol.">
        <title>Genome-scale phylogeny and comparative genomics of the fungal order Sordariales.</title>
        <authorList>
            <person name="Hensen N."/>
            <person name="Bonometti L."/>
            <person name="Westerberg I."/>
            <person name="Brannstrom I.O."/>
            <person name="Guillou S."/>
            <person name="Cros-Aarteil S."/>
            <person name="Calhoun S."/>
            <person name="Haridas S."/>
            <person name="Kuo A."/>
            <person name="Mondo S."/>
            <person name="Pangilinan J."/>
            <person name="Riley R."/>
            <person name="LaButti K."/>
            <person name="Andreopoulos B."/>
            <person name="Lipzen A."/>
            <person name="Chen C."/>
            <person name="Yan M."/>
            <person name="Daum C."/>
            <person name="Ng V."/>
            <person name="Clum A."/>
            <person name="Steindorff A."/>
            <person name="Ohm R.A."/>
            <person name="Martin F."/>
            <person name="Silar P."/>
            <person name="Natvig D.O."/>
            <person name="Lalanne C."/>
            <person name="Gautier V."/>
            <person name="Ament-Velasquez S.L."/>
            <person name="Kruys A."/>
            <person name="Hutchinson M.I."/>
            <person name="Powell A.J."/>
            <person name="Barry K."/>
            <person name="Miller A.N."/>
            <person name="Grigoriev I.V."/>
            <person name="Debuchy R."/>
            <person name="Gladieux P."/>
            <person name="Hiltunen Thoren M."/>
            <person name="Johannesson H."/>
        </authorList>
    </citation>
    <scope>NUCLEOTIDE SEQUENCE</scope>
    <source>
        <strain evidence="9">CBS 168.71</strain>
    </source>
</reference>
<dbReference type="RefSeq" id="XP_062654802.1">
    <property type="nucleotide sequence ID" value="XM_062802561.1"/>
</dbReference>
<evidence type="ECO:0000313" key="9">
    <source>
        <dbReference type="EMBL" id="KAK3291288.1"/>
    </source>
</evidence>
<protein>
    <recommendedName>
        <fullName evidence="11">DUF1772-domain-containing protein</fullName>
    </recommendedName>
</protein>
<evidence type="ECO:0000256" key="8">
    <source>
        <dbReference type="SAM" id="Phobius"/>
    </source>
</evidence>
<name>A0AAE0LN35_9PEZI</name>
<keyword evidence="10" id="KW-1185">Reference proteome</keyword>
<dbReference type="PANTHER" id="PTHR35042">
    <property type="entry name" value="ANTHRONE OXYGENASE ENCC"/>
    <property type="match status" value="1"/>
</dbReference>
<evidence type="ECO:0008006" key="11">
    <source>
        <dbReference type="Google" id="ProtNLM"/>
    </source>
</evidence>
<keyword evidence="4" id="KW-0560">Oxidoreductase</keyword>
<evidence type="ECO:0000256" key="1">
    <source>
        <dbReference type="ARBA" id="ARBA00004141"/>
    </source>
</evidence>
<feature type="transmembrane region" description="Helical" evidence="8">
    <location>
        <begin position="97"/>
        <end position="116"/>
    </location>
</feature>
<dbReference type="GO" id="GO:0016020">
    <property type="term" value="C:membrane"/>
    <property type="evidence" value="ECO:0007669"/>
    <property type="project" value="UniProtKB-SubCell"/>
</dbReference>
<keyword evidence="2 8" id="KW-0812">Transmembrane</keyword>
<organism evidence="9 10">
    <name type="scientific">Chaetomium fimeti</name>
    <dbReference type="NCBI Taxonomy" id="1854472"/>
    <lineage>
        <taxon>Eukaryota</taxon>
        <taxon>Fungi</taxon>
        <taxon>Dikarya</taxon>
        <taxon>Ascomycota</taxon>
        <taxon>Pezizomycotina</taxon>
        <taxon>Sordariomycetes</taxon>
        <taxon>Sordariomycetidae</taxon>
        <taxon>Sordariales</taxon>
        <taxon>Chaetomiaceae</taxon>
        <taxon>Chaetomium</taxon>
    </lineage>
</organism>
<evidence type="ECO:0000256" key="5">
    <source>
        <dbReference type="ARBA" id="ARBA00023033"/>
    </source>
</evidence>
<dbReference type="PANTHER" id="PTHR35042:SF3">
    <property type="entry name" value="ANTHRONE OXYGENASE-RELATED"/>
    <property type="match status" value="1"/>
</dbReference>
<evidence type="ECO:0000256" key="3">
    <source>
        <dbReference type="ARBA" id="ARBA00022989"/>
    </source>
</evidence>
<feature type="transmembrane region" description="Helical" evidence="8">
    <location>
        <begin position="145"/>
        <end position="168"/>
    </location>
</feature>
<dbReference type="Proteomes" id="UP001278766">
    <property type="component" value="Unassembled WGS sequence"/>
</dbReference>
<proteinExistence type="inferred from homology"/>
<keyword evidence="6 8" id="KW-0472">Membrane</keyword>